<dbReference type="AlphaFoldDB" id="A0A4V3DQH0"/>
<dbReference type="SUPFAM" id="SSF51215">
    <property type="entry name" value="Regulatory protein AraC"/>
    <property type="match status" value="1"/>
</dbReference>
<evidence type="ECO:0000256" key="1">
    <source>
        <dbReference type="ARBA" id="ARBA00023015"/>
    </source>
</evidence>
<accession>A0A4V3DQH0</accession>
<evidence type="ECO:0000313" key="7">
    <source>
        <dbReference type="Proteomes" id="UP000295212"/>
    </source>
</evidence>
<dbReference type="EMBL" id="SNZJ01000004">
    <property type="protein sequence ID" value="TDR56176.1"/>
    <property type="molecule type" value="Genomic_DNA"/>
</dbReference>
<dbReference type="Gene3D" id="2.60.120.10">
    <property type="entry name" value="Jelly Rolls"/>
    <property type="match status" value="1"/>
</dbReference>
<dbReference type="InterPro" id="IPR003313">
    <property type="entry name" value="AraC-bd"/>
</dbReference>
<dbReference type="PANTHER" id="PTHR43280">
    <property type="entry name" value="ARAC-FAMILY TRANSCRIPTIONAL REGULATOR"/>
    <property type="match status" value="1"/>
</dbReference>
<dbReference type="PRINTS" id="PR00032">
    <property type="entry name" value="HTHARAC"/>
</dbReference>
<protein>
    <submittedName>
        <fullName evidence="6">AraC family transcriptional regulator</fullName>
    </submittedName>
</protein>
<dbReference type="PROSITE" id="PS01124">
    <property type="entry name" value="HTH_ARAC_FAMILY_2"/>
    <property type="match status" value="1"/>
</dbReference>
<reference evidence="6 7" key="1">
    <citation type="submission" date="2019-03" db="EMBL/GenBank/DDBJ databases">
        <title>Genomic Encyclopedia of Type Strains, Phase III (KMG-III): the genomes of soil and plant-associated and newly described type strains.</title>
        <authorList>
            <person name="Whitman W."/>
        </authorList>
    </citation>
    <scope>NUCLEOTIDE SEQUENCE [LARGE SCALE GENOMIC DNA]</scope>
    <source>
        <strain evidence="6 7">CECT 5797</strain>
    </source>
</reference>
<feature type="domain" description="HTH araC/xylS-type" evidence="5">
    <location>
        <begin position="180"/>
        <end position="278"/>
    </location>
</feature>
<keyword evidence="1" id="KW-0805">Transcription regulation</keyword>
<evidence type="ECO:0000313" key="6">
    <source>
        <dbReference type="EMBL" id="TDR56176.1"/>
    </source>
</evidence>
<dbReference type="SUPFAM" id="SSF46689">
    <property type="entry name" value="Homeodomain-like"/>
    <property type="match status" value="2"/>
</dbReference>
<evidence type="ECO:0000256" key="3">
    <source>
        <dbReference type="ARBA" id="ARBA00023159"/>
    </source>
</evidence>
<evidence type="ECO:0000256" key="4">
    <source>
        <dbReference type="ARBA" id="ARBA00023163"/>
    </source>
</evidence>
<comment type="caution">
    <text evidence="6">The sequence shown here is derived from an EMBL/GenBank/DDBJ whole genome shotgun (WGS) entry which is preliminary data.</text>
</comment>
<gene>
    <name evidence="6" type="ORF">DFP85_10491</name>
</gene>
<evidence type="ECO:0000259" key="5">
    <source>
        <dbReference type="PROSITE" id="PS01124"/>
    </source>
</evidence>
<dbReference type="InterPro" id="IPR018062">
    <property type="entry name" value="HTH_AraC-typ_CS"/>
</dbReference>
<name>A0A4V3DQH0_9GAMM</name>
<dbReference type="SMART" id="SM00342">
    <property type="entry name" value="HTH_ARAC"/>
    <property type="match status" value="1"/>
</dbReference>
<dbReference type="InterPro" id="IPR014710">
    <property type="entry name" value="RmlC-like_jellyroll"/>
</dbReference>
<sequence>MIQRFISPGTRGPLVVEHPAELLYMCKAEGSQSAMPRAMHLHDDRTEIVFIREGQGTHIIGGHEYQTHKGDVLIYNSGILHDESARPEVGITAYCCGFRGLKLRGLPTNYLVSEQGCPVLASGEQHAAFEGLMQLLYDQVGQDGAAETCHHLLQALVQMVGRLLQRPEPRLDIPGHDLGQEVRRYIDERYAEDLDLQAIAKRFKVSHFHLAHRFKATVGCSPIYYLIRRRVGEAQSLLINTDLSVTDVGERVGYRYPSYFNRAFKRVVGVPPGDYRRRYLVG</sequence>
<keyword evidence="2" id="KW-0238">DNA-binding</keyword>
<proteinExistence type="predicted"/>
<evidence type="ECO:0000256" key="2">
    <source>
        <dbReference type="ARBA" id="ARBA00023125"/>
    </source>
</evidence>
<dbReference type="InterPro" id="IPR020449">
    <property type="entry name" value="Tscrpt_reg_AraC-type_HTH"/>
</dbReference>
<dbReference type="GO" id="GO:0003700">
    <property type="term" value="F:DNA-binding transcription factor activity"/>
    <property type="evidence" value="ECO:0007669"/>
    <property type="project" value="InterPro"/>
</dbReference>
<dbReference type="GO" id="GO:0043565">
    <property type="term" value="F:sequence-specific DNA binding"/>
    <property type="evidence" value="ECO:0007669"/>
    <property type="project" value="InterPro"/>
</dbReference>
<dbReference type="InterPro" id="IPR037923">
    <property type="entry name" value="HTH-like"/>
</dbReference>
<keyword evidence="3" id="KW-0010">Activator</keyword>
<dbReference type="InterPro" id="IPR009057">
    <property type="entry name" value="Homeodomain-like_sf"/>
</dbReference>
<dbReference type="PANTHER" id="PTHR43280:SF2">
    <property type="entry name" value="HTH-TYPE TRANSCRIPTIONAL REGULATOR EXSA"/>
    <property type="match status" value="1"/>
</dbReference>
<dbReference type="Pfam" id="PF12833">
    <property type="entry name" value="HTH_18"/>
    <property type="match status" value="1"/>
</dbReference>
<dbReference type="Pfam" id="PF02311">
    <property type="entry name" value="AraC_binding"/>
    <property type="match status" value="1"/>
</dbReference>
<dbReference type="PROSITE" id="PS00041">
    <property type="entry name" value="HTH_ARAC_FAMILY_1"/>
    <property type="match status" value="1"/>
</dbReference>
<keyword evidence="4" id="KW-0804">Transcription</keyword>
<dbReference type="Proteomes" id="UP000295212">
    <property type="component" value="Unassembled WGS sequence"/>
</dbReference>
<dbReference type="Gene3D" id="1.10.10.60">
    <property type="entry name" value="Homeodomain-like"/>
    <property type="match status" value="2"/>
</dbReference>
<dbReference type="InterPro" id="IPR018060">
    <property type="entry name" value="HTH_AraC"/>
</dbReference>
<organism evidence="6 7">
    <name type="scientific">Halomonas ventosae</name>
    <dbReference type="NCBI Taxonomy" id="229007"/>
    <lineage>
        <taxon>Bacteria</taxon>
        <taxon>Pseudomonadati</taxon>
        <taxon>Pseudomonadota</taxon>
        <taxon>Gammaproteobacteria</taxon>
        <taxon>Oceanospirillales</taxon>
        <taxon>Halomonadaceae</taxon>
        <taxon>Halomonas</taxon>
    </lineage>
</organism>